<dbReference type="AlphaFoldDB" id="A0A839F1Q0"/>
<accession>A0A839F1Q0</accession>
<protein>
    <recommendedName>
        <fullName evidence="2">DUF4055 domain-containing protein</fullName>
    </recommendedName>
</protein>
<dbReference type="Pfam" id="PF13264">
    <property type="entry name" value="DUF4055"/>
    <property type="match status" value="1"/>
</dbReference>
<evidence type="ECO:0000256" key="1">
    <source>
        <dbReference type="SAM" id="MobiDB-lite"/>
    </source>
</evidence>
<proteinExistence type="predicted"/>
<dbReference type="Proteomes" id="UP000550401">
    <property type="component" value="Unassembled WGS sequence"/>
</dbReference>
<evidence type="ECO:0000313" key="3">
    <source>
        <dbReference type="EMBL" id="MBA8886151.1"/>
    </source>
</evidence>
<reference evidence="3 4" key="1">
    <citation type="submission" date="2020-07" db="EMBL/GenBank/DDBJ databases">
        <title>Genomic Encyclopedia of Type Strains, Phase IV (KMG-V): Genome sequencing to study the core and pangenomes of soil and plant-associated prokaryotes.</title>
        <authorList>
            <person name="Whitman W."/>
        </authorList>
    </citation>
    <scope>NUCLEOTIDE SEQUENCE [LARGE SCALE GENOMIC DNA]</scope>
    <source>
        <strain evidence="3 4">RH2WT43</strain>
    </source>
</reference>
<dbReference type="RefSeq" id="WP_182529256.1">
    <property type="nucleotide sequence ID" value="NZ_JACGXL010000001.1"/>
</dbReference>
<feature type="region of interest" description="Disordered" evidence="1">
    <location>
        <begin position="446"/>
        <end position="467"/>
    </location>
</feature>
<dbReference type="InterPro" id="IPR025129">
    <property type="entry name" value="DUF4055"/>
</dbReference>
<keyword evidence="4" id="KW-1185">Reference proteome</keyword>
<evidence type="ECO:0000313" key="4">
    <source>
        <dbReference type="Proteomes" id="UP000550401"/>
    </source>
</evidence>
<feature type="domain" description="DUF4055" evidence="2">
    <location>
        <begin position="247"/>
        <end position="380"/>
    </location>
</feature>
<feature type="compositionally biased region" description="Low complexity" evidence="1">
    <location>
        <begin position="455"/>
        <end position="467"/>
    </location>
</feature>
<name>A0A839F1Q0_9GAMM</name>
<gene>
    <name evidence="3" type="ORF">FHW12_000342</name>
</gene>
<evidence type="ECO:0000259" key="2">
    <source>
        <dbReference type="Pfam" id="PF13264"/>
    </source>
</evidence>
<comment type="caution">
    <text evidence="3">The sequence shown here is derived from an EMBL/GenBank/DDBJ whole genome shotgun (WGS) entry which is preliminary data.</text>
</comment>
<dbReference type="EMBL" id="JACGXL010000001">
    <property type="protein sequence ID" value="MBA8886151.1"/>
    <property type="molecule type" value="Genomic_DNA"/>
</dbReference>
<organism evidence="3 4">
    <name type="scientific">Dokdonella fugitiva</name>
    <dbReference type="NCBI Taxonomy" id="328517"/>
    <lineage>
        <taxon>Bacteria</taxon>
        <taxon>Pseudomonadati</taxon>
        <taxon>Pseudomonadota</taxon>
        <taxon>Gammaproteobacteria</taxon>
        <taxon>Lysobacterales</taxon>
        <taxon>Rhodanobacteraceae</taxon>
        <taxon>Dokdonella</taxon>
    </lineage>
</organism>
<sequence>MTDVSTPHYSIATMQDDWDLIDALRGGTQGMRQAGKRYLPQRKLEVDQDYKCRLAVATLFPAFTETVQSMVGRVFAKQTVVDEGKTPEWIRNEVLPNIDLQGRNLHVFCYDWFREAFEYGLSHVLIDSPPAEGVRTVADQKAKGVRPYAVKISPRNIIGWRTNSKGELVQLRVRFCVEREEGEFGVGTVEQVRVYTMAGNGTVVVTYEKSGEKWVELTDSRATLPLKRIPLVTYYTGRVGYMLARPPLRELAYLNAKHWAMQSSNDGLVDTASVPILCVIGVQDGDDIVIGAKHAVKLPVGGDMKYVEHSGAAIGAGREALRELKAEMREAGAKLLRTNDVAKNELQAGEEAARENSDLGQMTRAFEDAVADMLDLIAEWRGETEGGAVKLQPNLDADLAPVDSMGIVTNLRDAAILSDETAFNEAKRRGLIDESLTWAEEQERIAAQPPPAVAPAPVVKKPPAAAA</sequence>